<evidence type="ECO:0000313" key="1">
    <source>
        <dbReference type="EMBL" id="ORJ23753.1"/>
    </source>
</evidence>
<dbReference type="EMBL" id="MRWE01000043">
    <property type="protein sequence ID" value="ORJ23753.1"/>
    <property type="molecule type" value="Genomic_DNA"/>
</dbReference>
<dbReference type="Proteomes" id="UP000192536">
    <property type="component" value="Unassembled WGS sequence"/>
</dbReference>
<proteinExistence type="predicted"/>
<protein>
    <submittedName>
        <fullName evidence="1">Uncharacterized protein</fullName>
    </submittedName>
</protein>
<comment type="caution">
    <text evidence="1">The sequence shown here is derived from an EMBL/GenBank/DDBJ whole genome shotgun (WGS) entry which is preliminary data.</text>
</comment>
<accession>A0A1X0WAH3</accession>
<sequence length="68" mass="8266">MKRSWFLHDNLSTDEAEQLILQYHARHIQTRKQLNPDRLSWCVSAYLEERRRRPQSSTRWQSALGRLT</sequence>
<evidence type="ECO:0000313" key="2">
    <source>
        <dbReference type="Proteomes" id="UP000192536"/>
    </source>
</evidence>
<dbReference type="GeneID" id="93566190"/>
<reference evidence="1 2" key="1">
    <citation type="journal article" date="2017" name="Int. J. Syst. Evol. Microbiol.">
        <title>Rouxiella badensis sp. nov. and Rouxiella silvae sp. nov. isolated from peat bog soil in Germany and emendation of the genus description.</title>
        <authorList>
            <person name="Le Fleche-Mateos A."/>
            <person name="Kugler J.H."/>
            <person name="Hansen S.H."/>
            <person name="Syldatk C."/>
            <person name="Hausmann R."/>
            <person name="Lomprez F."/>
            <person name="Vandenbogaert M."/>
            <person name="Manuguerra J.C."/>
            <person name="Grimont P.A."/>
        </authorList>
    </citation>
    <scope>NUCLEOTIDE SEQUENCE [LARGE SCALE GENOMIC DNA]</scope>
    <source>
        <strain evidence="1 2">DSM 100043</strain>
    </source>
</reference>
<gene>
    <name evidence="1" type="ORF">BS640_19645</name>
</gene>
<organism evidence="1 2">
    <name type="scientific">Rouxiella badensis</name>
    <dbReference type="NCBI Taxonomy" id="1646377"/>
    <lineage>
        <taxon>Bacteria</taxon>
        <taxon>Pseudomonadati</taxon>
        <taxon>Pseudomonadota</taxon>
        <taxon>Gammaproteobacteria</taxon>
        <taxon>Enterobacterales</taxon>
        <taxon>Yersiniaceae</taxon>
        <taxon>Rouxiella</taxon>
    </lineage>
</organism>
<keyword evidence="2" id="KW-1185">Reference proteome</keyword>
<dbReference type="STRING" id="1646377.BS640_19645"/>
<dbReference type="AlphaFoldDB" id="A0A1X0WAH3"/>
<dbReference type="RefSeq" id="WP_081601392.1">
    <property type="nucleotide sequence ID" value="NZ_CAUQAZ010000028.1"/>
</dbReference>
<name>A0A1X0WAH3_9GAMM</name>